<feature type="compositionally biased region" description="Low complexity" evidence="2">
    <location>
        <begin position="81"/>
        <end position="92"/>
    </location>
</feature>
<feature type="compositionally biased region" description="Basic residues" evidence="2">
    <location>
        <begin position="103"/>
        <end position="115"/>
    </location>
</feature>
<sequence length="772" mass="89992">MARLTAAEKQRFNRQRRDADPVRRAEYLQKKQQTYVKNIQCKKRLRIGDLSERGKRTARKNWRVYKADYRARKHRESQQGTLTPPDTPLSSDSPRRIPNTSRQKIHGKNKIHRERRQCYRQLKKLQHKLEMEKKKAAKYKTKCARLKKKMLKRNPQSPTTKTINILKGSNASSLVKKTLRFHFSLLSEIKARYSAAKKERVKQIYARLICGKLIKKYKLQAFCQKQIGFSYKRWKTCGRELDFIRQKNIISQGLRSAVKQLFLRDDRPFWVTQPKEADRDTCLCKTHENLQYMSDKLFSLGILTSKNLEEIADATVCDMTKKECAYGQCKECKMNTCSLFRSPQNKEVYLTQWSLEKISHENGCDSSTVTIKKEIAITEDELVTQFQDRLFNFRGHIFNIRWQYSMYRKLRENLGPNECLIHVYFSENYSCKYAKEIQAVHFGGSHKQATLHTGVLYVQAEPAPVPFCTISPSRRHDPPSIWAHLDPVLKMIQENHPNVTCLHFFSDGPASQYKQKANFHLLSTVPFEKGFSTTTWNFFEASHGKGAPDGIGGTLKRTADNLVRQGQDLPDAESLFYHLKNSGSVVRLFYVGEEDVDAWVQMMEVQPLSTIKGTMKIHQVVSTEPGFLKYRDISCFCQAEKGVYDCPCYTLQEASLSMKKMENPTTTKQSSFDCSLRPEVIESKHIGQWCVLNYDEQPYPGIIQEVENHNIKIKCMHRNGINKFFWPSPRDDIHWYSDDQVICFIPVPLPVNKRSVQVNHDIWEYLQEHFEI</sequence>
<evidence type="ECO:0000313" key="4">
    <source>
        <dbReference type="Proteomes" id="UP000281406"/>
    </source>
</evidence>
<feature type="region of interest" description="Disordered" evidence="2">
    <location>
        <begin position="69"/>
        <end position="115"/>
    </location>
</feature>
<keyword evidence="1" id="KW-0175">Coiled coil</keyword>
<name>A0A3N0XGR5_ANAGA</name>
<evidence type="ECO:0000313" key="3">
    <source>
        <dbReference type="EMBL" id="ROI16572.1"/>
    </source>
</evidence>
<feature type="coiled-coil region" evidence="1">
    <location>
        <begin position="115"/>
        <end position="149"/>
    </location>
</feature>
<comment type="caution">
    <text evidence="3">The sequence shown here is derived from an EMBL/GenBank/DDBJ whole genome shotgun (WGS) entry which is preliminary data.</text>
</comment>
<dbReference type="PANTHER" id="PTHR46601">
    <property type="entry name" value="ULP_PROTEASE DOMAIN-CONTAINING PROTEIN"/>
    <property type="match status" value="1"/>
</dbReference>
<keyword evidence="4" id="KW-1185">Reference proteome</keyword>
<organism evidence="3 4">
    <name type="scientific">Anabarilius grahami</name>
    <name type="common">Kanglang fish</name>
    <name type="synonym">Barilius grahami</name>
    <dbReference type="NCBI Taxonomy" id="495550"/>
    <lineage>
        <taxon>Eukaryota</taxon>
        <taxon>Metazoa</taxon>
        <taxon>Chordata</taxon>
        <taxon>Craniata</taxon>
        <taxon>Vertebrata</taxon>
        <taxon>Euteleostomi</taxon>
        <taxon>Actinopterygii</taxon>
        <taxon>Neopterygii</taxon>
        <taxon>Teleostei</taxon>
        <taxon>Ostariophysi</taxon>
        <taxon>Cypriniformes</taxon>
        <taxon>Xenocyprididae</taxon>
        <taxon>Xenocypridinae</taxon>
        <taxon>Xenocypridinae incertae sedis</taxon>
        <taxon>Anabarilius</taxon>
    </lineage>
</organism>
<accession>A0A3N0XGR5</accession>
<dbReference type="Proteomes" id="UP000281406">
    <property type="component" value="Unassembled WGS sequence"/>
</dbReference>
<feature type="region of interest" description="Disordered" evidence="2">
    <location>
        <begin position="1"/>
        <end position="22"/>
    </location>
</feature>
<reference evidence="3 4" key="1">
    <citation type="submission" date="2018-10" db="EMBL/GenBank/DDBJ databases">
        <title>Genome assembly for a Yunnan-Guizhou Plateau 3E fish, Anabarilius grahami (Regan), and its evolutionary and genetic applications.</title>
        <authorList>
            <person name="Jiang W."/>
        </authorList>
    </citation>
    <scope>NUCLEOTIDE SEQUENCE [LARGE SCALE GENOMIC DNA]</scope>
    <source>
        <strain evidence="3">AG-KIZ</strain>
        <tissue evidence="3">Muscle</tissue>
    </source>
</reference>
<dbReference type="OrthoDB" id="8945351at2759"/>
<dbReference type="EMBL" id="RJVU01074626">
    <property type="protein sequence ID" value="ROI16572.1"/>
    <property type="molecule type" value="Genomic_DNA"/>
</dbReference>
<evidence type="ECO:0000256" key="1">
    <source>
        <dbReference type="SAM" id="Coils"/>
    </source>
</evidence>
<gene>
    <name evidence="3" type="ORF">DPX16_22549</name>
</gene>
<evidence type="ECO:0000256" key="2">
    <source>
        <dbReference type="SAM" id="MobiDB-lite"/>
    </source>
</evidence>
<proteinExistence type="predicted"/>
<dbReference type="PANTHER" id="PTHR46601:SF1">
    <property type="entry name" value="ADF-H DOMAIN-CONTAINING PROTEIN"/>
    <property type="match status" value="1"/>
</dbReference>
<dbReference type="AlphaFoldDB" id="A0A3N0XGR5"/>
<protein>
    <submittedName>
        <fullName evidence="3">Uncharacterized protein</fullName>
    </submittedName>
</protein>